<evidence type="ECO:0000256" key="1">
    <source>
        <dbReference type="ARBA" id="ARBA00004127"/>
    </source>
</evidence>
<evidence type="ECO:0000256" key="3">
    <source>
        <dbReference type="ARBA" id="ARBA00022692"/>
    </source>
</evidence>
<dbReference type="InterPro" id="IPR045891">
    <property type="entry name" value="ZIP9"/>
</dbReference>
<feature type="transmembrane region" description="Helical" evidence="7">
    <location>
        <begin position="187"/>
        <end position="209"/>
    </location>
</feature>
<dbReference type="PANTHER" id="PTHR16133:SF0">
    <property type="entry name" value="ZINC_IRON REGULATED TRANSPORTER-RELATED PROTEIN 102B, ISOFORM E"/>
    <property type="match status" value="1"/>
</dbReference>
<accession>A0ABQ9HQ89</accession>
<keyword evidence="3 7" id="KW-0812">Transmembrane</keyword>
<dbReference type="EMBL" id="JARBHB010000004">
    <property type="protein sequence ID" value="KAJ8886315.1"/>
    <property type="molecule type" value="Genomic_DNA"/>
</dbReference>
<feature type="transmembrane region" description="Helical" evidence="7">
    <location>
        <begin position="221"/>
        <end position="241"/>
    </location>
</feature>
<evidence type="ECO:0000256" key="2">
    <source>
        <dbReference type="ARBA" id="ARBA00004394"/>
    </source>
</evidence>
<dbReference type="Pfam" id="PF02535">
    <property type="entry name" value="Zip"/>
    <property type="match status" value="1"/>
</dbReference>
<keyword evidence="9" id="KW-1185">Reference proteome</keyword>
<evidence type="ECO:0000256" key="7">
    <source>
        <dbReference type="SAM" id="Phobius"/>
    </source>
</evidence>
<gene>
    <name evidence="8" type="ORF">PR048_012526</name>
</gene>
<keyword evidence="4 7" id="KW-1133">Transmembrane helix</keyword>
<comment type="caution">
    <text evidence="8">The sequence shown here is derived from an EMBL/GenBank/DDBJ whole genome shotgun (WGS) entry which is preliminary data.</text>
</comment>
<reference evidence="8 9" key="1">
    <citation type="submission" date="2023-02" db="EMBL/GenBank/DDBJ databases">
        <title>LHISI_Scaffold_Assembly.</title>
        <authorList>
            <person name="Stuart O.P."/>
            <person name="Cleave R."/>
            <person name="Magrath M.J.L."/>
            <person name="Mikheyev A.S."/>
        </authorList>
    </citation>
    <scope>NUCLEOTIDE SEQUENCE [LARGE SCALE GENOMIC DNA]</scope>
    <source>
        <strain evidence="8">Daus_M_001</strain>
        <tissue evidence="8">Leg muscle</tissue>
    </source>
</reference>
<evidence type="ECO:0000256" key="4">
    <source>
        <dbReference type="ARBA" id="ARBA00022989"/>
    </source>
</evidence>
<feature type="transmembrane region" description="Helical" evidence="7">
    <location>
        <begin position="306"/>
        <end position="324"/>
    </location>
</feature>
<feature type="transmembrane region" description="Helical" evidence="7">
    <location>
        <begin position="253"/>
        <end position="274"/>
    </location>
</feature>
<dbReference type="Proteomes" id="UP001159363">
    <property type="component" value="Chromosome X"/>
</dbReference>
<feature type="transmembrane region" description="Helical" evidence="7">
    <location>
        <begin position="20"/>
        <end position="38"/>
    </location>
</feature>
<evidence type="ECO:0000313" key="9">
    <source>
        <dbReference type="Proteomes" id="UP001159363"/>
    </source>
</evidence>
<evidence type="ECO:0008006" key="10">
    <source>
        <dbReference type="Google" id="ProtNLM"/>
    </source>
</evidence>
<comment type="subcellular location">
    <subcellularLocation>
        <location evidence="1">Endomembrane system</location>
        <topology evidence="1">Multi-pass membrane protein</topology>
    </subcellularLocation>
    <subcellularLocation>
        <location evidence="2">Golgi apparatus membrane</location>
    </subcellularLocation>
</comment>
<dbReference type="InterPro" id="IPR003689">
    <property type="entry name" value="ZIP"/>
</dbReference>
<keyword evidence="5" id="KW-0333">Golgi apparatus</keyword>
<protein>
    <recommendedName>
        <fullName evidence="10">Zinc transporter ZIP9</fullName>
    </recommendedName>
</protein>
<evidence type="ECO:0000313" key="8">
    <source>
        <dbReference type="EMBL" id="KAJ8886315.1"/>
    </source>
</evidence>
<name>A0ABQ9HQ89_9NEOP</name>
<sequence length="325" mass="34286">MTAYELLGCGAKFQANNICSHTVSIVLVKVSLLCLYSSGKLRGKMREKYIHNRIVQLVVSEKLQYVSAMGAGLLVGTALAVIIPEGIHALQADQAALKSPVLAGTAHAEPVHAPDLHSTIGVSLVLGFVFMVLVDQCSSSVSRDVENGSTKSSSRNFTATLGLVVRSVSDGVALGAAATTAHADVEMIVFVAIMLHKAPASFGLVTFLLKEGLLKTTAKKHLLIFSASAPLLALLTFFCLGQESKEKLSSVNATGIAMLFSAGTFLYVATVHVLSEITSGHSHSATRSATNGEIIDRKRSLTPCELLCLVFGALLPLLLAMGHHH</sequence>
<evidence type="ECO:0000256" key="5">
    <source>
        <dbReference type="ARBA" id="ARBA00023034"/>
    </source>
</evidence>
<proteinExistence type="predicted"/>
<feature type="transmembrane region" description="Helical" evidence="7">
    <location>
        <begin position="63"/>
        <end position="83"/>
    </location>
</feature>
<keyword evidence="6 7" id="KW-0472">Membrane</keyword>
<evidence type="ECO:0000256" key="6">
    <source>
        <dbReference type="ARBA" id="ARBA00023136"/>
    </source>
</evidence>
<dbReference type="PANTHER" id="PTHR16133">
    <property type="entry name" value="SOLUTE CARRIER FAMILY 39 ZINC TRANSPORTER , MEMBER 9-RELATED"/>
    <property type="match status" value="1"/>
</dbReference>
<organism evidence="8 9">
    <name type="scientific">Dryococelus australis</name>
    <dbReference type="NCBI Taxonomy" id="614101"/>
    <lineage>
        <taxon>Eukaryota</taxon>
        <taxon>Metazoa</taxon>
        <taxon>Ecdysozoa</taxon>
        <taxon>Arthropoda</taxon>
        <taxon>Hexapoda</taxon>
        <taxon>Insecta</taxon>
        <taxon>Pterygota</taxon>
        <taxon>Neoptera</taxon>
        <taxon>Polyneoptera</taxon>
        <taxon>Phasmatodea</taxon>
        <taxon>Verophasmatodea</taxon>
        <taxon>Anareolatae</taxon>
        <taxon>Phasmatidae</taxon>
        <taxon>Eurycanthinae</taxon>
        <taxon>Dryococelus</taxon>
    </lineage>
</organism>